<reference evidence="4 5" key="1">
    <citation type="submission" date="2019-07" db="EMBL/GenBank/DDBJ databases">
        <title>Diversity of Bacteria from Kongsfjorden, Arctic.</title>
        <authorList>
            <person name="Yu Y."/>
        </authorList>
    </citation>
    <scope>NUCLEOTIDE SEQUENCE [LARGE SCALE GENOMIC DNA]</scope>
    <source>
        <strain evidence="4 5">SM1922</strain>
    </source>
</reference>
<evidence type="ECO:0000313" key="5">
    <source>
        <dbReference type="Proteomes" id="UP000317288"/>
    </source>
</evidence>
<dbReference type="InterPro" id="IPR010099">
    <property type="entry name" value="SDR39U1"/>
</dbReference>
<dbReference type="Proteomes" id="UP000317288">
    <property type="component" value="Unassembled WGS sequence"/>
</dbReference>
<gene>
    <name evidence="4" type="ORF">FQP89_18000</name>
</gene>
<evidence type="ECO:0000259" key="3">
    <source>
        <dbReference type="Pfam" id="PF08338"/>
    </source>
</evidence>
<comment type="similarity">
    <text evidence="1">Belongs to the NAD(P)-dependent epimerase/dehydratase family. SDR39U1 subfamily.</text>
</comment>
<sequence>MRVLITGGSGFVGQRLCRQLVELGHEVQVVSRSPHQVRDRLPNNCDIRDSAQAFIESPPDALVNLAGEPIAAKRWSDEQKAKLINSRVAATEQVVALCEQLKANGQPLPKVMVSGSAMGYYGDQGKRVVSEETMPNDEFAHRLCKQWEAAARPIEAMGVRLAIVRIGLVLEAGGGSLEKMLPPFKLGLGGRFGSGEQFMPWIHRDDLVAAILFLIDQEGLSGAFNGSAPHPVTNATFTKTLAKQLNRPAIFPVPAFVLKAGFGEMSRLLLTGADMRPARLEEAGFTFQYPTLDKALEAIL</sequence>
<dbReference type="EMBL" id="VNFE01000006">
    <property type="protein sequence ID" value="TVU88155.1"/>
    <property type="molecule type" value="Genomic_DNA"/>
</dbReference>
<evidence type="ECO:0000259" key="2">
    <source>
        <dbReference type="Pfam" id="PF01370"/>
    </source>
</evidence>
<dbReference type="InterPro" id="IPR001509">
    <property type="entry name" value="Epimerase_deHydtase"/>
</dbReference>
<dbReference type="Pfam" id="PF08338">
    <property type="entry name" value="DUF1731"/>
    <property type="match status" value="1"/>
</dbReference>
<dbReference type="PANTHER" id="PTHR11092">
    <property type="entry name" value="SUGAR NUCLEOTIDE EPIMERASE RELATED"/>
    <property type="match status" value="1"/>
</dbReference>
<feature type="domain" description="DUF1731" evidence="3">
    <location>
        <begin position="253"/>
        <end position="299"/>
    </location>
</feature>
<dbReference type="RefSeq" id="WP_035582662.1">
    <property type="nucleotide sequence ID" value="NZ_VNFE01000006.1"/>
</dbReference>
<protein>
    <submittedName>
        <fullName evidence="4">TIGR01777 family protein</fullName>
    </submittedName>
</protein>
<dbReference type="SUPFAM" id="SSF51735">
    <property type="entry name" value="NAD(P)-binding Rossmann-fold domains"/>
    <property type="match status" value="1"/>
</dbReference>
<dbReference type="PANTHER" id="PTHR11092:SF0">
    <property type="entry name" value="EPIMERASE FAMILY PROTEIN SDR39U1"/>
    <property type="match status" value="1"/>
</dbReference>
<dbReference type="Pfam" id="PF01370">
    <property type="entry name" value="Epimerase"/>
    <property type="match status" value="1"/>
</dbReference>
<dbReference type="Gene3D" id="3.40.50.720">
    <property type="entry name" value="NAD(P)-binding Rossmann-like Domain"/>
    <property type="match status" value="1"/>
</dbReference>
<comment type="caution">
    <text evidence="4">The sequence shown here is derived from an EMBL/GenBank/DDBJ whole genome shotgun (WGS) entry which is preliminary data.</text>
</comment>
<dbReference type="NCBIfam" id="TIGR01777">
    <property type="entry name" value="yfcH"/>
    <property type="match status" value="1"/>
</dbReference>
<evidence type="ECO:0000313" key="4">
    <source>
        <dbReference type="EMBL" id="TVU88155.1"/>
    </source>
</evidence>
<dbReference type="CDD" id="cd05242">
    <property type="entry name" value="SDR_a8"/>
    <property type="match status" value="1"/>
</dbReference>
<proteinExistence type="inferred from homology"/>
<name>A0A558J3C0_9GAMM</name>
<dbReference type="AlphaFoldDB" id="A0A558J3C0"/>
<dbReference type="InterPro" id="IPR013549">
    <property type="entry name" value="DUF1731"/>
</dbReference>
<accession>A0A558J3C0</accession>
<feature type="domain" description="NAD-dependent epimerase/dehydratase" evidence="2">
    <location>
        <begin position="3"/>
        <end position="218"/>
    </location>
</feature>
<evidence type="ECO:0000256" key="1">
    <source>
        <dbReference type="ARBA" id="ARBA00009353"/>
    </source>
</evidence>
<dbReference type="InterPro" id="IPR036291">
    <property type="entry name" value="NAD(P)-bd_dom_sf"/>
</dbReference>
<organism evidence="4 5">
    <name type="scientific">Vreelandella titanicae</name>
    <dbReference type="NCBI Taxonomy" id="664683"/>
    <lineage>
        <taxon>Bacteria</taxon>
        <taxon>Pseudomonadati</taxon>
        <taxon>Pseudomonadota</taxon>
        <taxon>Gammaproteobacteria</taxon>
        <taxon>Oceanospirillales</taxon>
        <taxon>Halomonadaceae</taxon>
        <taxon>Vreelandella</taxon>
    </lineage>
</organism>